<dbReference type="Pfam" id="PF02700">
    <property type="entry name" value="PurS"/>
    <property type="match status" value="2"/>
</dbReference>
<reference evidence="5" key="1">
    <citation type="journal article" date="2014" name="Front. Microbiol.">
        <title>High frequency of phylogenetically diverse reductive dehalogenase-homologous genes in deep subseafloor sedimentary metagenomes.</title>
        <authorList>
            <person name="Kawai M."/>
            <person name="Futagami T."/>
            <person name="Toyoda A."/>
            <person name="Takaki Y."/>
            <person name="Nishi S."/>
            <person name="Hori S."/>
            <person name="Arai W."/>
            <person name="Tsubouchi T."/>
            <person name="Morono Y."/>
            <person name="Uchiyama I."/>
            <person name="Ito T."/>
            <person name="Fujiyama A."/>
            <person name="Inagaki F."/>
            <person name="Takami H."/>
        </authorList>
    </citation>
    <scope>NUCLEOTIDE SEQUENCE</scope>
    <source>
        <strain evidence="5">Expedition CK06-06</strain>
    </source>
</reference>
<evidence type="ECO:0000256" key="3">
    <source>
        <dbReference type="ARBA" id="ARBA00022755"/>
    </source>
</evidence>
<dbReference type="GO" id="GO:0016874">
    <property type="term" value="F:ligase activity"/>
    <property type="evidence" value="ECO:0007669"/>
    <property type="project" value="UniProtKB-KW"/>
</dbReference>
<dbReference type="InterPro" id="IPR036604">
    <property type="entry name" value="PurS-like_sf"/>
</dbReference>
<dbReference type="EMBL" id="BARV01021439">
    <property type="protein sequence ID" value="GAI23714.1"/>
    <property type="molecule type" value="Genomic_DNA"/>
</dbReference>
<keyword evidence="1" id="KW-0436">Ligase</keyword>
<dbReference type="GO" id="GO:0006164">
    <property type="term" value="P:purine nucleotide biosynthetic process"/>
    <property type="evidence" value="ECO:0007669"/>
    <property type="project" value="UniProtKB-KW"/>
</dbReference>
<feature type="non-terminal residue" evidence="5">
    <location>
        <position position="129"/>
    </location>
</feature>
<gene>
    <name evidence="5" type="ORF">S06H3_35530</name>
</gene>
<keyword evidence="4" id="KW-0067">ATP-binding</keyword>
<name>X1NYH5_9ZZZZ</name>
<protein>
    <submittedName>
        <fullName evidence="5">Uncharacterized protein</fullName>
    </submittedName>
</protein>
<dbReference type="InterPro" id="IPR003850">
    <property type="entry name" value="PurS"/>
</dbReference>
<accession>X1NYH5</accession>
<evidence type="ECO:0000256" key="4">
    <source>
        <dbReference type="ARBA" id="ARBA00022840"/>
    </source>
</evidence>
<keyword evidence="2" id="KW-0547">Nucleotide-binding</keyword>
<organism evidence="5">
    <name type="scientific">marine sediment metagenome</name>
    <dbReference type="NCBI Taxonomy" id="412755"/>
    <lineage>
        <taxon>unclassified sequences</taxon>
        <taxon>metagenomes</taxon>
        <taxon>ecological metagenomes</taxon>
    </lineage>
</organism>
<dbReference type="AlphaFoldDB" id="X1NYH5"/>
<dbReference type="SUPFAM" id="SSF82697">
    <property type="entry name" value="PurS-like"/>
    <property type="match status" value="2"/>
</dbReference>
<keyword evidence="3" id="KW-0658">Purine biosynthesis</keyword>
<sequence length="129" mass="13996">MRQWRFEVFNRSGFSDVHGNSILEEITELGISSAEAVQSAKVFLIEADFDDECAQCVGKELLTDPVCEEYYIGRSGPPAGLAKATLIEVHLKSGVTDPVAESVMAALADMGTKVDNVQTARKYVLLGDI</sequence>
<dbReference type="GO" id="GO:0005524">
    <property type="term" value="F:ATP binding"/>
    <property type="evidence" value="ECO:0007669"/>
    <property type="project" value="UniProtKB-KW"/>
</dbReference>
<proteinExistence type="predicted"/>
<evidence type="ECO:0000313" key="5">
    <source>
        <dbReference type="EMBL" id="GAI23714.1"/>
    </source>
</evidence>
<dbReference type="Gene3D" id="3.30.1280.10">
    <property type="entry name" value="Phosphoribosylformylglycinamidine synthase subunit PurS"/>
    <property type="match status" value="2"/>
</dbReference>
<evidence type="ECO:0000256" key="1">
    <source>
        <dbReference type="ARBA" id="ARBA00022598"/>
    </source>
</evidence>
<comment type="caution">
    <text evidence="5">The sequence shown here is derived from an EMBL/GenBank/DDBJ whole genome shotgun (WGS) entry which is preliminary data.</text>
</comment>
<evidence type="ECO:0000256" key="2">
    <source>
        <dbReference type="ARBA" id="ARBA00022741"/>
    </source>
</evidence>